<dbReference type="EMBL" id="FOUY01000136">
    <property type="protein sequence ID" value="SFO64126.1"/>
    <property type="molecule type" value="Genomic_DNA"/>
</dbReference>
<reference evidence="3 4" key="1">
    <citation type="submission" date="2016-10" db="EMBL/GenBank/DDBJ databases">
        <authorList>
            <person name="de Groot N.N."/>
        </authorList>
    </citation>
    <scope>NUCLEOTIDE SEQUENCE [LARGE SCALE GENOMIC DNA]</scope>
    <source>
        <strain evidence="3 4">CGMCC 4.1877</strain>
    </source>
</reference>
<dbReference type="GO" id="GO:0016747">
    <property type="term" value="F:acyltransferase activity, transferring groups other than amino-acyl groups"/>
    <property type="evidence" value="ECO:0007669"/>
    <property type="project" value="InterPro"/>
</dbReference>
<evidence type="ECO:0000313" key="4">
    <source>
        <dbReference type="Proteomes" id="UP000199614"/>
    </source>
</evidence>
<sequence>MTTLGDRFDPRRNSFDVLRLSFALLVAIDHGIGIRTGEQWRWGLSTLGDFGLDGFFILSGFLITRSFLTLESFPRFVWHRFLRIAPGFWVCLLVTTFVVAPLVLQRRFVRVVGVGRGGGSGRSGPGVGVVDARCTRRACWSGRRLGRG</sequence>
<dbReference type="STRING" id="260086.SAMN05216207_11362"/>
<dbReference type="InterPro" id="IPR002656">
    <property type="entry name" value="Acyl_transf_3_dom"/>
</dbReference>
<keyword evidence="1" id="KW-0472">Membrane</keyword>
<keyword evidence="3" id="KW-0808">Transferase</keyword>
<proteinExistence type="predicted"/>
<protein>
    <submittedName>
        <fullName evidence="3">Acyltransferase family protein</fullName>
    </submittedName>
</protein>
<evidence type="ECO:0000313" key="3">
    <source>
        <dbReference type="EMBL" id="SFO64126.1"/>
    </source>
</evidence>
<keyword evidence="1" id="KW-0812">Transmembrane</keyword>
<name>A0A1I5IVB2_PSUAM</name>
<evidence type="ECO:0000259" key="2">
    <source>
        <dbReference type="Pfam" id="PF01757"/>
    </source>
</evidence>
<keyword evidence="4" id="KW-1185">Reference proteome</keyword>
<dbReference type="AlphaFoldDB" id="A0A1I5IVB2"/>
<keyword evidence="1" id="KW-1133">Transmembrane helix</keyword>
<organism evidence="3 4">
    <name type="scientific">Pseudonocardia ammonioxydans</name>
    <dbReference type="NCBI Taxonomy" id="260086"/>
    <lineage>
        <taxon>Bacteria</taxon>
        <taxon>Bacillati</taxon>
        <taxon>Actinomycetota</taxon>
        <taxon>Actinomycetes</taxon>
        <taxon>Pseudonocardiales</taxon>
        <taxon>Pseudonocardiaceae</taxon>
        <taxon>Pseudonocardia</taxon>
    </lineage>
</organism>
<feature type="transmembrane region" description="Helical" evidence="1">
    <location>
        <begin position="17"/>
        <end position="34"/>
    </location>
</feature>
<feature type="transmembrane region" description="Helical" evidence="1">
    <location>
        <begin position="46"/>
        <end position="64"/>
    </location>
</feature>
<keyword evidence="3" id="KW-0012">Acyltransferase</keyword>
<gene>
    <name evidence="3" type="ORF">SAMN05216207_11362</name>
</gene>
<feature type="transmembrane region" description="Helical" evidence="1">
    <location>
        <begin position="84"/>
        <end position="104"/>
    </location>
</feature>
<evidence type="ECO:0000256" key="1">
    <source>
        <dbReference type="SAM" id="Phobius"/>
    </source>
</evidence>
<dbReference type="Proteomes" id="UP000199614">
    <property type="component" value="Unassembled WGS sequence"/>
</dbReference>
<feature type="domain" description="Acyltransferase 3" evidence="2">
    <location>
        <begin position="13"/>
        <end position="108"/>
    </location>
</feature>
<accession>A0A1I5IVB2</accession>
<dbReference type="Pfam" id="PF01757">
    <property type="entry name" value="Acyl_transf_3"/>
    <property type="match status" value="1"/>
</dbReference>